<protein>
    <submittedName>
        <fullName evidence="3">Uncharacterized protein</fullName>
    </submittedName>
</protein>
<feature type="region of interest" description="Disordered" evidence="2">
    <location>
        <begin position="66"/>
        <end position="85"/>
    </location>
</feature>
<gene>
    <name evidence="3" type="ORF">CRYO30217_00170</name>
</gene>
<keyword evidence="1" id="KW-0175">Coiled coil</keyword>
<evidence type="ECO:0000256" key="2">
    <source>
        <dbReference type="SAM" id="MobiDB-lite"/>
    </source>
</evidence>
<dbReference type="KEGG" id="ptan:CRYO30217_00170"/>
<evidence type="ECO:0000313" key="3">
    <source>
        <dbReference type="EMBL" id="CAG5076677.1"/>
    </source>
</evidence>
<keyword evidence="4" id="KW-1185">Reference proteome</keyword>
<feature type="coiled-coil region" evidence="1">
    <location>
        <begin position="416"/>
        <end position="470"/>
    </location>
</feature>
<dbReference type="RefSeq" id="WP_258540410.1">
    <property type="nucleotide sequence ID" value="NZ_OU015584.1"/>
</dbReference>
<feature type="region of interest" description="Disordered" evidence="2">
    <location>
        <begin position="1"/>
        <end position="55"/>
    </location>
</feature>
<feature type="compositionally biased region" description="Basic and acidic residues" evidence="2">
    <location>
        <begin position="677"/>
        <end position="691"/>
    </location>
</feature>
<feature type="compositionally biased region" description="Basic and acidic residues" evidence="2">
    <location>
        <begin position="1"/>
        <end position="13"/>
    </location>
</feature>
<accession>A0A916N991</accession>
<proteinExistence type="predicted"/>
<evidence type="ECO:0000313" key="4">
    <source>
        <dbReference type="Proteomes" id="UP000683507"/>
    </source>
</evidence>
<dbReference type="AlphaFoldDB" id="A0A916N991"/>
<dbReference type="Proteomes" id="UP000683507">
    <property type="component" value="Chromosome"/>
</dbReference>
<dbReference type="EMBL" id="OU015584">
    <property type="protein sequence ID" value="CAG5076677.1"/>
    <property type="molecule type" value="Genomic_DNA"/>
</dbReference>
<sequence>MGDFGKSFKKELGKATGRRVANAVFGDKHASKHKVTIQREREERRKEREERRKEREVIKAEKEFEKELRREQREQERQQREYEREQKRAEIKERKKLRADLKAQKEEEREYKRWLKEQERLEKEAELEENQNEYDAFINYIEAIQSIHKVPVDDVNWEDFLIWHDDFIEDFKWHYQYEVLNDHIFNYQEAILHLAWLVATIDKADSDEKYATKEEDQYLDSIAENENFEISWESFNSNRKILDNDHDQILDKCVRALSKSPMIYKMKALGYMKKMAWASQEDDETNNMSDLEWDFIKTTSEKLQIPFNLLRLSHKKSYVDKSLDFVLKAQFPFEEINNWKEIPQTRPDKYDSFFNEEHNKAITSPLRQHIDTLIEDGNKKYGENWIDIDYRQRIELVDDQLLMHHETKKDDSFISNLLFKKKIETAKNEIARLDKEKATLSKTQNEKTEIAEHIQLLNDLEKQLEQESNESVSYWNETWIKELGKFRDRIHQHEIASKVINKDESVYSVALKQVDRLDFVEDFGSSLSITFTGDDCEIDFYVSINDVVPTQKKTITQARKLSTKTFTTSEHNDIIQDYICSSILRISKEIFTALSTKKIIVHAIDQVLNTATGNLEDGVLVSVIIDKIKFDNLNLDLIDPSDAIEGFAHNMQFSKSNGFKPVEKLKYSKSKSSTKKPSKEVKKQVPKETESIKSKASDSTFIRFSSSLTVLDIQDQFKELFDKKVVVLTPKGNAAGENRKLRALTDKDLKTEIIVPIEKLTKKALKEVKKITGIHIDY</sequence>
<name>A0A916N991_9FLAO</name>
<feature type="compositionally biased region" description="Basic and acidic residues" evidence="2">
    <location>
        <begin position="37"/>
        <end position="55"/>
    </location>
</feature>
<reference evidence="3" key="1">
    <citation type="submission" date="2021-04" db="EMBL/GenBank/DDBJ databases">
        <authorList>
            <person name="Rodrigo-Torres L."/>
            <person name="Arahal R. D."/>
            <person name="Lucena T."/>
        </authorList>
    </citation>
    <scope>NUCLEOTIDE SEQUENCE</scope>
    <source>
        <strain evidence="3">AS29M-1</strain>
    </source>
</reference>
<evidence type="ECO:0000256" key="1">
    <source>
        <dbReference type="SAM" id="Coils"/>
    </source>
</evidence>
<feature type="region of interest" description="Disordered" evidence="2">
    <location>
        <begin position="668"/>
        <end position="691"/>
    </location>
</feature>
<organism evidence="3 4">
    <name type="scientific">Parvicella tangerina</name>
    <dbReference type="NCBI Taxonomy" id="2829795"/>
    <lineage>
        <taxon>Bacteria</taxon>
        <taxon>Pseudomonadati</taxon>
        <taxon>Bacteroidota</taxon>
        <taxon>Flavobacteriia</taxon>
        <taxon>Flavobacteriales</taxon>
        <taxon>Parvicellaceae</taxon>
        <taxon>Parvicella</taxon>
    </lineage>
</organism>